<keyword evidence="2" id="KW-1185">Reference proteome</keyword>
<proteinExistence type="predicted"/>
<dbReference type="AlphaFoldDB" id="A0A3M0KDK0"/>
<comment type="caution">
    <text evidence="1">The sequence shown here is derived from an EMBL/GenBank/DDBJ whole genome shotgun (WGS) entry which is preliminary data.</text>
</comment>
<evidence type="ECO:0000313" key="1">
    <source>
        <dbReference type="EMBL" id="RMC11249.1"/>
    </source>
</evidence>
<protein>
    <submittedName>
        <fullName evidence="1">Uncharacterized protein</fullName>
    </submittedName>
</protein>
<gene>
    <name evidence="1" type="ORF">DUI87_11367</name>
</gene>
<organism evidence="1 2">
    <name type="scientific">Hirundo rustica rustica</name>
    <dbReference type="NCBI Taxonomy" id="333673"/>
    <lineage>
        <taxon>Eukaryota</taxon>
        <taxon>Metazoa</taxon>
        <taxon>Chordata</taxon>
        <taxon>Craniata</taxon>
        <taxon>Vertebrata</taxon>
        <taxon>Euteleostomi</taxon>
        <taxon>Archelosauria</taxon>
        <taxon>Archosauria</taxon>
        <taxon>Dinosauria</taxon>
        <taxon>Saurischia</taxon>
        <taxon>Theropoda</taxon>
        <taxon>Coelurosauria</taxon>
        <taxon>Aves</taxon>
        <taxon>Neognathae</taxon>
        <taxon>Neoaves</taxon>
        <taxon>Telluraves</taxon>
        <taxon>Australaves</taxon>
        <taxon>Passeriformes</taxon>
        <taxon>Sylvioidea</taxon>
        <taxon>Hirundinidae</taxon>
        <taxon>Hirundo</taxon>
    </lineage>
</organism>
<evidence type="ECO:0000313" key="2">
    <source>
        <dbReference type="Proteomes" id="UP000269221"/>
    </source>
</evidence>
<reference evidence="1 2" key="1">
    <citation type="submission" date="2018-07" db="EMBL/GenBank/DDBJ databases">
        <title>A high quality draft genome assembly of the barn swallow (H. rustica rustica).</title>
        <authorList>
            <person name="Formenti G."/>
            <person name="Chiara M."/>
            <person name="Poveda L."/>
            <person name="Francoijs K.-J."/>
            <person name="Bonisoli-Alquati A."/>
            <person name="Canova L."/>
            <person name="Gianfranceschi L."/>
            <person name="Horner D.S."/>
            <person name="Saino N."/>
        </authorList>
    </citation>
    <scope>NUCLEOTIDE SEQUENCE [LARGE SCALE GENOMIC DNA]</scope>
    <source>
        <strain evidence="1">Chelidonia</strain>
        <tissue evidence="1">Blood</tissue>
    </source>
</reference>
<name>A0A3M0KDK0_HIRRU</name>
<sequence length="113" mass="12171">MNIPNSVPGRRGHSHALAPLIHHSLAGEVAELPEHGSGLMEPRRNWEMSKGYTWRVTARPRRPMEDAKLNPQKSSILERGLGVGRVEVCVEGTAVAGDLATTVGITLLGVITC</sequence>
<dbReference type="Proteomes" id="UP000269221">
    <property type="component" value="Unassembled WGS sequence"/>
</dbReference>
<accession>A0A3M0KDK0</accession>
<dbReference type="EMBL" id="QRBI01000108">
    <property type="protein sequence ID" value="RMC11249.1"/>
    <property type="molecule type" value="Genomic_DNA"/>
</dbReference>